<evidence type="ECO:0000256" key="17">
    <source>
        <dbReference type="HAMAP-Rule" id="MF_01965"/>
    </source>
</evidence>
<feature type="binding site" evidence="18">
    <location>
        <position position="65"/>
    </location>
    <ligand>
        <name>K(+)</name>
        <dbReference type="ChEBI" id="CHEBI:29103"/>
    </ligand>
</feature>
<dbReference type="HAMAP" id="MF_01966">
    <property type="entry name" value="NADHX_epimerase"/>
    <property type="match status" value="1"/>
</dbReference>
<keyword evidence="10 17" id="KW-0520">NAD</keyword>
<feature type="binding site" evidence="17">
    <location>
        <position position="325"/>
    </location>
    <ligand>
        <name>(6S)-NADPHX</name>
        <dbReference type="ChEBI" id="CHEBI:64076"/>
    </ligand>
</feature>
<comment type="caution">
    <text evidence="18">Lacks conserved residue(s) required for the propagation of feature annotation.</text>
</comment>
<dbReference type="GO" id="GO:0046872">
    <property type="term" value="F:metal ion binding"/>
    <property type="evidence" value="ECO:0007669"/>
    <property type="project" value="UniProtKB-UniRule"/>
</dbReference>
<dbReference type="InterPro" id="IPR030677">
    <property type="entry name" value="Nnr"/>
</dbReference>
<keyword evidence="9 18" id="KW-0630">Potassium</keyword>
<dbReference type="GO" id="GO:0052856">
    <property type="term" value="F:NAD(P)HX epimerase activity"/>
    <property type="evidence" value="ECO:0007669"/>
    <property type="project" value="UniProtKB-UniRule"/>
</dbReference>
<dbReference type="PANTHER" id="PTHR12592:SF0">
    <property type="entry name" value="ATP-DEPENDENT (S)-NAD(P)H-HYDRATE DEHYDRATASE"/>
    <property type="match status" value="1"/>
</dbReference>
<evidence type="ECO:0000256" key="19">
    <source>
        <dbReference type="PIRNR" id="PIRNR017184"/>
    </source>
</evidence>
<evidence type="ECO:0000259" key="20">
    <source>
        <dbReference type="PROSITE" id="PS51383"/>
    </source>
</evidence>
<sequence length="494" mass="52097">MVTLTPQTAVYTTAQVRQLDQIAIQRQGIAGYELMYRAAQAAFENLINYWPNTQTICVICGAGNNAGDGYVLARLAQQAGLEVDVISLSDPHCLQADAQQAYQNYVALGEDAIAYAGTLSSADVYVDALLGTGLSRPLSDSYLQVVQQLNAQPQPILAVDVPSGLNSDTGQPLPIAIQANVTVTFIAWKQGLLTGQARDYCGELVLANLDLPKAVYQAVTTQNFILDDNYLHQALPKRKRSAHKGHFGRSVLIGGNAGMSGAIQLAGQAALRTGSGLVSIITHEAHAPFLNVTQPELMVLAATATNDNVIADRLYTANALGIGPGLGQNAWGQHWFDLLSSSATCRVLDADALNLLAQQPHERSDWILTPHPTEATRLLGTTTQAIEADRIATAQLLQQRYGGVVVLKGAGSIVASATQCAFCIDGNPGMASGGMGDLLTGIITALLAQGFALFEAAALGVFIHAQAGDLAAQQGERGLIASDMLSFIRTVVNP</sequence>
<feature type="binding site" evidence="18">
    <location>
        <position position="163"/>
    </location>
    <ligand>
        <name>K(+)</name>
        <dbReference type="ChEBI" id="CHEBI:29103"/>
    </ligand>
</feature>
<evidence type="ECO:0000256" key="15">
    <source>
        <dbReference type="ARBA" id="ARBA00048238"/>
    </source>
</evidence>
<evidence type="ECO:0000256" key="1">
    <source>
        <dbReference type="ARBA" id="ARBA00000013"/>
    </source>
</evidence>
<dbReference type="InterPro" id="IPR029056">
    <property type="entry name" value="Ribokinase-like"/>
</dbReference>
<evidence type="ECO:0000256" key="6">
    <source>
        <dbReference type="ARBA" id="ARBA00022741"/>
    </source>
</evidence>
<evidence type="ECO:0000256" key="10">
    <source>
        <dbReference type="ARBA" id="ARBA00023027"/>
    </source>
</evidence>
<dbReference type="InterPro" id="IPR004443">
    <property type="entry name" value="YjeF_N_dom"/>
</dbReference>
<dbReference type="Proteomes" id="UP001300672">
    <property type="component" value="Chromosome"/>
</dbReference>
<evidence type="ECO:0000256" key="16">
    <source>
        <dbReference type="ARBA" id="ARBA00049209"/>
    </source>
</evidence>
<name>A0AA95H817_9GAMM</name>
<evidence type="ECO:0000259" key="21">
    <source>
        <dbReference type="PROSITE" id="PS51385"/>
    </source>
</evidence>
<feature type="binding site" evidence="17">
    <location>
        <begin position="408"/>
        <end position="412"/>
    </location>
    <ligand>
        <name>AMP</name>
        <dbReference type="ChEBI" id="CHEBI:456215"/>
    </ligand>
</feature>
<evidence type="ECO:0000313" key="22">
    <source>
        <dbReference type="EMBL" id="WGZ91165.1"/>
    </source>
</evidence>
<comment type="catalytic activity">
    <reaction evidence="16 17 19">
        <text>(6S)-NADPHX + ADP = AMP + phosphate + NADPH + H(+)</text>
        <dbReference type="Rhea" id="RHEA:32235"/>
        <dbReference type="ChEBI" id="CHEBI:15378"/>
        <dbReference type="ChEBI" id="CHEBI:43474"/>
        <dbReference type="ChEBI" id="CHEBI:57783"/>
        <dbReference type="ChEBI" id="CHEBI:64076"/>
        <dbReference type="ChEBI" id="CHEBI:456215"/>
        <dbReference type="ChEBI" id="CHEBI:456216"/>
        <dbReference type="EC" id="4.2.1.136"/>
    </reaction>
</comment>
<dbReference type="GO" id="GO:0005524">
    <property type="term" value="F:ATP binding"/>
    <property type="evidence" value="ECO:0007669"/>
    <property type="project" value="UniProtKB-UniRule"/>
</dbReference>
<dbReference type="Pfam" id="PF03853">
    <property type="entry name" value="YjeF_N"/>
    <property type="match status" value="1"/>
</dbReference>
<comment type="subunit">
    <text evidence="17">Homotetramer.</text>
</comment>
<evidence type="ECO:0000256" key="2">
    <source>
        <dbReference type="ARBA" id="ARBA00000909"/>
    </source>
</evidence>
<keyword evidence="8 17" id="KW-0521">NADP</keyword>
<feature type="binding site" evidence="17">
    <location>
        <position position="436"/>
    </location>
    <ligand>
        <name>AMP</name>
        <dbReference type="ChEBI" id="CHEBI:456215"/>
    </ligand>
</feature>
<evidence type="ECO:0000256" key="4">
    <source>
        <dbReference type="ARBA" id="ARBA00009524"/>
    </source>
</evidence>
<evidence type="ECO:0000256" key="8">
    <source>
        <dbReference type="ARBA" id="ARBA00022857"/>
    </source>
</evidence>
<comment type="catalytic activity">
    <reaction evidence="1 18 19">
        <text>(6R)-NADHX = (6S)-NADHX</text>
        <dbReference type="Rhea" id="RHEA:32215"/>
        <dbReference type="ChEBI" id="CHEBI:64074"/>
        <dbReference type="ChEBI" id="CHEBI:64075"/>
        <dbReference type="EC" id="5.1.99.6"/>
    </reaction>
</comment>
<dbReference type="KEGG" id="tdu:QJT80_01540"/>
<comment type="catalytic activity">
    <reaction evidence="15 17 19">
        <text>(6S)-NADHX + ADP = AMP + phosphate + NADH + H(+)</text>
        <dbReference type="Rhea" id="RHEA:32223"/>
        <dbReference type="ChEBI" id="CHEBI:15378"/>
        <dbReference type="ChEBI" id="CHEBI:43474"/>
        <dbReference type="ChEBI" id="CHEBI:57945"/>
        <dbReference type="ChEBI" id="CHEBI:64074"/>
        <dbReference type="ChEBI" id="CHEBI:456215"/>
        <dbReference type="ChEBI" id="CHEBI:456216"/>
        <dbReference type="EC" id="4.2.1.136"/>
    </reaction>
</comment>
<dbReference type="Pfam" id="PF01256">
    <property type="entry name" value="Carb_kinase"/>
    <property type="match status" value="1"/>
</dbReference>
<keyword evidence="5 18" id="KW-0479">Metal-binding</keyword>
<comment type="cofactor">
    <cofactor evidence="18 19">
        <name>K(+)</name>
        <dbReference type="ChEBI" id="CHEBI:29103"/>
    </cofactor>
    <text evidence="18 19">Binds 1 potassium ion per subunit.</text>
</comment>
<comment type="cofactor">
    <cofactor evidence="17">
        <name>Mg(2+)</name>
        <dbReference type="ChEBI" id="CHEBI:18420"/>
    </cofactor>
</comment>
<gene>
    <name evidence="18" type="primary">nnrE</name>
    <name evidence="17" type="synonym">nnrD</name>
    <name evidence="22" type="ORF">QJT80_01540</name>
</gene>
<dbReference type="PANTHER" id="PTHR12592">
    <property type="entry name" value="ATP-DEPENDENT (S)-NAD(P)H-HYDRATE DEHYDRATASE FAMILY MEMBER"/>
    <property type="match status" value="1"/>
</dbReference>
<feature type="domain" description="YjeF N-terminal" evidence="21">
    <location>
        <begin position="16"/>
        <end position="217"/>
    </location>
</feature>
<dbReference type="EC" id="4.2.1.136" evidence="19"/>
<dbReference type="NCBIfam" id="TIGR00196">
    <property type="entry name" value="yjeF_cterm"/>
    <property type="match status" value="1"/>
</dbReference>
<feature type="binding site" evidence="18">
    <location>
        <position position="142"/>
    </location>
    <ligand>
        <name>(6S)-NADPHX</name>
        <dbReference type="ChEBI" id="CHEBI:64076"/>
    </ligand>
</feature>
<feature type="binding site" evidence="18">
    <location>
        <position position="160"/>
    </location>
    <ligand>
        <name>(6S)-NADPHX</name>
        <dbReference type="ChEBI" id="CHEBI:64076"/>
    </ligand>
</feature>
<evidence type="ECO:0000256" key="14">
    <source>
        <dbReference type="ARBA" id="ARBA00025153"/>
    </source>
</evidence>
<dbReference type="Gene3D" id="3.40.50.10260">
    <property type="entry name" value="YjeF N-terminal domain"/>
    <property type="match status" value="1"/>
</dbReference>
<feature type="binding site" evidence="17">
    <location>
        <position position="371"/>
    </location>
    <ligand>
        <name>(6S)-NADPHX</name>
        <dbReference type="ChEBI" id="CHEBI:64076"/>
    </ligand>
</feature>
<comment type="similarity">
    <text evidence="4 19">In the C-terminal section; belongs to the NnrD/CARKD family.</text>
</comment>
<reference evidence="22" key="1">
    <citation type="journal article" date="2023" name="Int. J. Mol. Sci.">
        <title>Metagenomics Revealed a New Genus 'Candidatus Thiocaldithrix dubininis' gen. nov., sp. nov. and a New Species 'Candidatus Thiothrix putei' sp. nov. in the Family Thiotrichaceae, Some Members of Which Have Traits of Both Na+- and H+-Motive Energetics.</title>
        <authorList>
            <person name="Ravin N.V."/>
            <person name="Muntyan M.S."/>
            <person name="Smolyakov D.D."/>
            <person name="Rudenko T.S."/>
            <person name="Beletsky A.V."/>
            <person name="Mardanov A.V."/>
            <person name="Grabovich M.Y."/>
        </authorList>
    </citation>
    <scope>NUCLEOTIDE SEQUENCE</scope>
    <source>
        <strain evidence="22">GKL-01</strain>
    </source>
</reference>
<proteinExistence type="inferred from homology"/>
<keyword evidence="7 17" id="KW-0067">ATP-binding</keyword>
<feature type="binding site" evidence="17">
    <location>
        <position position="262"/>
    </location>
    <ligand>
        <name>(6S)-NADPHX</name>
        <dbReference type="ChEBI" id="CHEBI:64076"/>
    </ligand>
</feature>
<evidence type="ECO:0000256" key="11">
    <source>
        <dbReference type="ARBA" id="ARBA00023235"/>
    </source>
</evidence>
<dbReference type="CDD" id="cd01171">
    <property type="entry name" value="YXKO-related"/>
    <property type="match status" value="1"/>
</dbReference>
<feature type="binding site" evidence="18">
    <location>
        <begin position="131"/>
        <end position="137"/>
    </location>
    <ligand>
        <name>(6S)-NADPHX</name>
        <dbReference type="ChEBI" id="CHEBI:64076"/>
    </ligand>
</feature>
<comment type="similarity">
    <text evidence="17">Belongs to the NnrD/CARKD family.</text>
</comment>
<comment type="function">
    <text evidence="18">Catalyzes the epimerization of the S- and R-forms of NAD(P)HX, a damaged form of NAD(P)H that is a result of enzymatic or heat-dependent hydration. This is a prerequisite for the S-specific NAD(P)H-hydrate dehydratase to allow the repair of both epimers of NAD(P)HX.</text>
</comment>
<evidence type="ECO:0000256" key="13">
    <source>
        <dbReference type="ARBA" id="ARBA00023268"/>
    </source>
</evidence>
<keyword evidence="11 18" id="KW-0413">Isomerase</keyword>
<dbReference type="InterPro" id="IPR036652">
    <property type="entry name" value="YjeF_N_dom_sf"/>
</dbReference>
<comment type="similarity">
    <text evidence="18">Belongs to the NnrE/AIBP family.</text>
</comment>
<feature type="binding site" evidence="18">
    <location>
        <position position="127"/>
    </location>
    <ligand>
        <name>K(+)</name>
        <dbReference type="ChEBI" id="CHEBI:29103"/>
    </ligand>
</feature>
<evidence type="ECO:0000256" key="3">
    <source>
        <dbReference type="ARBA" id="ARBA00006001"/>
    </source>
</evidence>
<dbReference type="PROSITE" id="PS51383">
    <property type="entry name" value="YJEF_C_3"/>
    <property type="match status" value="1"/>
</dbReference>
<keyword evidence="12 17" id="KW-0456">Lyase</keyword>
<dbReference type="AlphaFoldDB" id="A0AA95H817"/>
<evidence type="ECO:0000256" key="5">
    <source>
        <dbReference type="ARBA" id="ARBA00022723"/>
    </source>
</evidence>
<evidence type="ECO:0000256" key="12">
    <source>
        <dbReference type="ARBA" id="ARBA00023239"/>
    </source>
</evidence>
<keyword evidence="13" id="KW-0511">Multifunctional enzyme</keyword>
<evidence type="ECO:0000256" key="9">
    <source>
        <dbReference type="ARBA" id="ARBA00022958"/>
    </source>
</evidence>
<dbReference type="SUPFAM" id="SSF64153">
    <property type="entry name" value="YjeF N-terminal domain-like"/>
    <property type="match status" value="1"/>
</dbReference>
<comment type="similarity">
    <text evidence="3 19">In the N-terminal section; belongs to the NnrE/AIBP family.</text>
</comment>
<dbReference type="GO" id="GO:0110051">
    <property type="term" value="P:metabolite repair"/>
    <property type="evidence" value="ECO:0007669"/>
    <property type="project" value="TreeGrafter"/>
</dbReference>
<feature type="binding site" evidence="17">
    <location>
        <position position="437"/>
    </location>
    <ligand>
        <name>(6S)-NADPHX</name>
        <dbReference type="ChEBI" id="CHEBI:64076"/>
    </ligand>
</feature>
<evidence type="ECO:0000256" key="18">
    <source>
        <dbReference type="HAMAP-Rule" id="MF_01966"/>
    </source>
</evidence>
<dbReference type="PIRSF" id="PIRSF017184">
    <property type="entry name" value="Nnr"/>
    <property type="match status" value="1"/>
</dbReference>
<organism evidence="22">
    <name type="scientific">Candidatus Thiocaldithrix dubininis</name>
    <dbReference type="NCBI Taxonomy" id="3080823"/>
    <lineage>
        <taxon>Bacteria</taxon>
        <taxon>Pseudomonadati</taxon>
        <taxon>Pseudomonadota</taxon>
        <taxon>Gammaproteobacteria</taxon>
        <taxon>Thiotrichales</taxon>
        <taxon>Thiotrichaceae</taxon>
        <taxon>Candidatus Thiocaldithrix</taxon>
    </lineage>
</organism>
<dbReference type="Gene3D" id="3.40.1190.20">
    <property type="match status" value="1"/>
</dbReference>
<dbReference type="SUPFAM" id="SSF53613">
    <property type="entry name" value="Ribokinase-like"/>
    <property type="match status" value="1"/>
</dbReference>
<protein>
    <recommendedName>
        <fullName evidence="19">Bifunctional NAD(P)H-hydrate repair enzyme</fullName>
    </recommendedName>
    <alternativeName>
        <fullName evidence="19">Nicotinamide nucleotide repair protein</fullName>
    </alternativeName>
    <domain>
        <recommendedName>
            <fullName evidence="19">ADP-dependent (S)-NAD(P)H-hydrate dehydratase</fullName>
            <ecNumber evidence="19">4.2.1.136</ecNumber>
        </recommendedName>
        <alternativeName>
            <fullName evidence="19">ADP-dependent NAD(P)HX dehydratase</fullName>
        </alternativeName>
    </domain>
    <domain>
        <recommendedName>
            <fullName evidence="19">NAD(P)H-hydrate epimerase</fullName>
            <ecNumber evidence="19">5.1.99.6</ecNumber>
        </recommendedName>
    </domain>
</protein>
<dbReference type="FunFam" id="3.40.50.10260:FF:000003">
    <property type="entry name" value="Multifunctional fusion protein"/>
    <property type="match status" value="1"/>
</dbReference>
<reference evidence="22" key="2">
    <citation type="submission" date="2023-04" db="EMBL/GenBank/DDBJ databases">
        <authorList>
            <person name="Beletskiy A.V."/>
            <person name="Mardanov A.V."/>
            <person name="Ravin N.V."/>
        </authorList>
    </citation>
    <scope>NUCLEOTIDE SEQUENCE</scope>
    <source>
        <strain evidence="22">GKL-01</strain>
    </source>
</reference>
<evidence type="ECO:0000256" key="7">
    <source>
        <dbReference type="ARBA" id="ARBA00022840"/>
    </source>
</evidence>
<dbReference type="EC" id="5.1.99.6" evidence="19"/>
<dbReference type="PROSITE" id="PS51385">
    <property type="entry name" value="YJEF_N"/>
    <property type="match status" value="1"/>
</dbReference>
<comment type="function">
    <text evidence="17">Catalyzes the dehydration of the S-form of NAD(P)HX at the expense of ADP, which is converted to AMP. Together with NAD(P)HX epimerase, which catalyzes the epimerization of the S- and R-forms, the enzyme allows the repair of both epimers of NAD(P)HX, a damaged form of NAD(P)H that is a result of enzymatic or heat-dependent hydration.</text>
</comment>
<dbReference type="GO" id="GO:0046496">
    <property type="term" value="P:nicotinamide nucleotide metabolic process"/>
    <property type="evidence" value="ECO:0007669"/>
    <property type="project" value="UniProtKB-UniRule"/>
</dbReference>
<comment type="catalytic activity">
    <reaction evidence="2 18 19">
        <text>(6R)-NADPHX = (6S)-NADPHX</text>
        <dbReference type="Rhea" id="RHEA:32227"/>
        <dbReference type="ChEBI" id="CHEBI:64076"/>
        <dbReference type="ChEBI" id="CHEBI:64077"/>
        <dbReference type="EC" id="5.1.99.6"/>
    </reaction>
</comment>
<feature type="domain" description="YjeF C-terminal" evidence="20">
    <location>
        <begin position="227"/>
        <end position="494"/>
    </location>
</feature>
<dbReference type="InterPro" id="IPR000631">
    <property type="entry name" value="CARKD"/>
</dbReference>
<accession>A0AA95H817</accession>
<comment type="function">
    <text evidence="14 19">Bifunctional enzyme that catalyzes the epimerization of the S- and R-forms of NAD(P)HX and the dehydration of the S-form of NAD(P)HX at the expense of ADP, which is converted to AMP. This allows the repair of both epimers of NAD(P)HX, a damaged form of NAD(P)H that is a result of enzymatic or heat-dependent hydration.</text>
</comment>
<dbReference type="GO" id="GO:0052855">
    <property type="term" value="F:ADP-dependent NAD(P)H-hydrate dehydratase activity"/>
    <property type="evidence" value="ECO:0007669"/>
    <property type="project" value="UniProtKB-UniRule"/>
</dbReference>
<dbReference type="HAMAP" id="MF_01965">
    <property type="entry name" value="NADHX_dehydratase"/>
    <property type="match status" value="1"/>
</dbReference>
<keyword evidence="6 17" id="KW-0547">Nucleotide-binding</keyword>
<dbReference type="NCBIfam" id="TIGR00197">
    <property type="entry name" value="yjeF_nterm"/>
    <property type="match status" value="1"/>
</dbReference>
<dbReference type="EMBL" id="CP124755">
    <property type="protein sequence ID" value="WGZ91165.1"/>
    <property type="molecule type" value="Genomic_DNA"/>
</dbReference>